<sequence>MTAQIALPKWSSVDGGGDASIRADVDFILVNRVKSVNEKDSDTPRFSPQNTAHNNCPAPQLDAFAIPKSLSSYLRPN</sequence>
<reference evidence="2 3" key="1">
    <citation type="submission" date="2019-02" db="EMBL/GenBank/DDBJ databases">
        <title>Deep-cultivation of Planctomycetes and their phenomic and genomic characterization uncovers novel biology.</title>
        <authorList>
            <person name="Wiegand S."/>
            <person name="Jogler M."/>
            <person name="Boedeker C."/>
            <person name="Pinto D."/>
            <person name="Vollmers J."/>
            <person name="Rivas-Marin E."/>
            <person name="Kohn T."/>
            <person name="Peeters S.H."/>
            <person name="Heuer A."/>
            <person name="Rast P."/>
            <person name="Oberbeckmann S."/>
            <person name="Bunk B."/>
            <person name="Jeske O."/>
            <person name="Meyerdierks A."/>
            <person name="Storesund J.E."/>
            <person name="Kallscheuer N."/>
            <person name="Luecker S."/>
            <person name="Lage O.M."/>
            <person name="Pohl T."/>
            <person name="Merkel B.J."/>
            <person name="Hornburger P."/>
            <person name="Mueller R.-W."/>
            <person name="Bruemmer F."/>
            <person name="Labrenz M."/>
            <person name="Spormann A.M."/>
            <person name="Op den Camp H."/>
            <person name="Overmann J."/>
            <person name="Amann R."/>
            <person name="Jetten M.S.M."/>
            <person name="Mascher T."/>
            <person name="Medema M.H."/>
            <person name="Devos D.P."/>
            <person name="Kaster A.-K."/>
            <person name="Ovreas L."/>
            <person name="Rohde M."/>
            <person name="Galperin M.Y."/>
            <person name="Jogler C."/>
        </authorList>
    </citation>
    <scope>NUCLEOTIDE SEQUENCE [LARGE SCALE GENOMIC DNA]</scope>
    <source>
        <strain evidence="2 3">K23_9</strain>
    </source>
</reference>
<dbReference type="AlphaFoldDB" id="A0A517NM49"/>
<feature type="compositionally biased region" description="Polar residues" evidence="1">
    <location>
        <begin position="44"/>
        <end position="54"/>
    </location>
</feature>
<proteinExistence type="predicted"/>
<dbReference type="EMBL" id="CP036526">
    <property type="protein sequence ID" value="QDT08198.1"/>
    <property type="molecule type" value="Genomic_DNA"/>
</dbReference>
<gene>
    <name evidence="2" type="ORF">K239x_01310</name>
</gene>
<feature type="region of interest" description="Disordered" evidence="1">
    <location>
        <begin position="38"/>
        <end position="59"/>
    </location>
</feature>
<keyword evidence="3" id="KW-1185">Reference proteome</keyword>
<evidence type="ECO:0000313" key="2">
    <source>
        <dbReference type="EMBL" id="QDT08198.1"/>
    </source>
</evidence>
<organism evidence="2 3">
    <name type="scientific">Stieleria marina</name>
    <dbReference type="NCBI Taxonomy" id="1930275"/>
    <lineage>
        <taxon>Bacteria</taxon>
        <taxon>Pseudomonadati</taxon>
        <taxon>Planctomycetota</taxon>
        <taxon>Planctomycetia</taxon>
        <taxon>Pirellulales</taxon>
        <taxon>Pirellulaceae</taxon>
        <taxon>Stieleria</taxon>
    </lineage>
</organism>
<evidence type="ECO:0000313" key="3">
    <source>
        <dbReference type="Proteomes" id="UP000319817"/>
    </source>
</evidence>
<dbReference type="Proteomes" id="UP000319817">
    <property type="component" value="Chromosome"/>
</dbReference>
<protein>
    <submittedName>
        <fullName evidence="2">Uncharacterized protein</fullName>
    </submittedName>
</protein>
<name>A0A517NM49_9BACT</name>
<evidence type="ECO:0000256" key="1">
    <source>
        <dbReference type="SAM" id="MobiDB-lite"/>
    </source>
</evidence>
<accession>A0A517NM49</accession>